<dbReference type="AlphaFoldDB" id="A0A2B1DC69"/>
<organism evidence="1 2">
    <name type="scientific">Bacillus cereus</name>
    <dbReference type="NCBI Taxonomy" id="1396"/>
    <lineage>
        <taxon>Bacteria</taxon>
        <taxon>Bacillati</taxon>
        <taxon>Bacillota</taxon>
        <taxon>Bacilli</taxon>
        <taxon>Bacillales</taxon>
        <taxon>Bacillaceae</taxon>
        <taxon>Bacillus</taxon>
        <taxon>Bacillus cereus group</taxon>
    </lineage>
</organism>
<sequence>MLDGIENFKVEKYEMQSLNWLSRKLLYEGKYEKINEHLFFLSLFVTMKFIDKFCVILMNFY</sequence>
<protein>
    <submittedName>
        <fullName evidence="1">Uncharacterized protein</fullName>
    </submittedName>
</protein>
<reference evidence="1 2" key="1">
    <citation type="submission" date="2017-09" db="EMBL/GenBank/DDBJ databases">
        <title>Large-scale bioinformatics analysis of Bacillus genomes uncovers conserved roles of natural products in bacterial physiology.</title>
        <authorList>
            <consortium name="Agbiome Team Llc"/>
            <person name="Bleich R.M."/>
            <person name="Grubbs K.J."/>
            <person name="Santa Maria K.C."/>
            <person name="Allen S.E."/>
            <person name="Farag S."/>
            <person name="Shank E.A."/>
            <person name="Bowers A."/>
        </authorList>
    </citation>
    <scope>NUCLEOTIDE SEQUENCE [LARGE SCALE GENOMIC DNA]</scope>
    <source>
        <strain evidence="1 2">AFS046104</strain>
    </source>
</reference>
<accession>A0A2B1DC69</accession>
<dbReference type="Proteomes" id="UP000221438">
    <property type="component" value="Unassembled WGS sequence"/>
</dbReference>
<proteinExistence type="predicted"/>
<evidence type="ECO:0000313" key="1">
    <source>
        <dbReference type="EMBL" id="PGQ08317.1"/>
    </source>
</evidence>
<dbReference type="EMBL" id="NUJQ01000018">
    <property type="protein sequence ID" value="PGQ08317.1"/>
    <property type="molecule type" value="Genomic_DNA"/>
</dbReference>
<gene>
    <name evidence="1" type="ORF">COA08_14840</name>
</gene>
<comment type="caution">
    <text evidence="1">The sequence shown here is derived from an EMBL/GenBank/DDBJ whole genome shotgun (WGS) entry which is preliminary data.</text>
</comment>
<evidence type="ECO:0000313" key="2">
    <source>
        <dbReference type="Proteomes" id="UP000221438"/>
    </source>
</evidence>
<name>A0A2B1DC69_BACCE</name>